<organism evidence="2 3">
    <name type="scientific">Allomyces macrogynus (strain ATCC 38327)</name>
    <name type="common">Allomyces javanicus var. macrogynus</name>
    <dbReference type="NCBI Taxonomy" id="578462"/>
    <lineage>
        <taxon>Eukaryota</taxon>
        <taxon>Fungi</taxon>
        <taxon>Fungi incertae sedis</taxon>
        <taxon>Blastocladiomycota</taxon>
        <taxon>Blastocladiomycetes</taxon>
        <taxon>Blastocladiales</taxon>
        <taxon>Blastocladiaceae</taxon>
        <taxon>Allomyces</taxon>
    </lineage>
</organism>
<dbReference type="EMBL" id="GG745331">
    <property type="protein sequence ID" value="KNE57123.1"/>
    <property type="molecule type" value="Genomic_DNA"/>
</dbReference>
<evidence type="ECO:0000313" key="2">
    <source>
        <dbReference type="EMBL" id="KNE57123.1"/>
    </source>
</evidence>
<dbReference type="eggNOG" id="ENOG502T0XT">
    <property type="taxonomic scope" value="Eukaryota"/>
</dbReference>
<dbReference type="AlphaFoldDB" id="A0A0L0S3J1"/>
<sequence>MSTFANARAGAPPPRMSTGAVGSLPRASLSGAAAALLAARRTSTMIQQASPSTPAPPTGIPAAGRRRSSSSSSGSALHPRILDAVASRPTYDVGEPGVNVNLEMRMVDADLADLRAAILKLERDVKETFVARRVATGASALFPDAAALGGAGGGGAAMGNAAYATASTGGGGGGGSAAGNEYFDDLVLRAKMELALFKEAQAKEAEERARAREAHARKVEAEIQATREMFAENAALTLAGPKHQAHFISFLGDVMHIEMLSLTMVIVFTSRGYLEIWKYEGIAGWKLADHWPLAPHFPRITSVCPLAPTRQEQAHLQQNRMHYLNVHQHPTAVPVAASATTTAPVTTGDDLRPSAVLFNLPPDKKPVDELVERLTSATYDMGGILDVSDDQRQRTLHFYTYLTAWIAGKASTVGTAVLERPLFLVGCANGEASIVELTIAEERGANDKTVRHRILDRAMVSQKPIVHAAYFAPGHHAVVVVHNRDRAGRLVPDLVAYAVPRFVPMWTQPVAAIHAAAVTLAGCAPTDADAATASTDSWTHDGANGIPRLSALSADNVHLRLYVGLGDLVVQLAYAQLPVITEATFFNQEGIDDDVEVMANDDHDDKALVVINAVSLNIQEREDRDRACEDAGSDDDAVSDAGTSISASARTLDLGAGKNVSIEVSSITPFTNALTFKPYVLVGCYNASIRCLNADTSASGSGALTEEVFYYSSDMSARGARTGVVTGVLAPSRDVHLCLTAAADGTLTVLSMDRRALLHEHRLLACRAAKTVAPLPTRGNVAVSGVSLHVPTANGEVGNSTHRLAAPGGFAPLLSTANLQEGELGGGITRVGAGVLDRRLLFVADPDMHAYAVASGNEWTLLRATDLVRWLEAHPAMPGEAKLEGVLARGLQANAAAGVGVMAAVGGAGV</sequence>
<accession>A0A0L0S3J1</accession>
<dbReference type="VEuPathDB" id="FungiDB:AMAG_02873"/>
<reference evidence="3" key="2">
    <citation type="submission" date="2009-11" db="EMBL/GenBank/DDBJ databases">
        <title>The Genome Sequence of Allomyces macrogynus strain ATCC 38327.</title>
        <authorList>
            <consortium name="The Broad Institute Genome Sequencing Platform"/>
            <person name="Russ C."/>
            <person name="Cuomo C."/>
            <person name="Shea T."/>
            <person name="Young S.K."/>
            <person name="Zeng Q."/>
            <person name="Koehrsen M."/>
            <person name="Haas B."/>
            <person name="Borodovsky M."/>
            <person name="Guigo R."/>
            <person name="Alvarado L."/>
            <person name="Berlin A."/>
            <person name="Borenstein D."/>
            <person name="Chen Z."/>
            <person name="Engels R."/>
            <person name="Freedman E."/>
            <person name="Gellesch M."/>
            <person name="Goldberg J."/>
            <person name="Griggs A."/>
            <person name="Gujja S."/>
            <person name="Heiman D."/>
            <person name="Hepburn T."/>
            <person name="Howarth C."/>
            <person name="Jen D."/>
            <person name="Larson L."/>
            <person name="Lewis B."/>
            <person name="Mehta T."/>
            <person name="Park D."/>
            <person name="Pearson M."/>
            <person name="Roberts A."/>
            <person name="Saif S."/>
            <person name="Shenoy N."/>
            <person name="Sisk P."/>
            <person name="Stolte C."/>
            <person name="Sykes S."/>
            <person name="Walk T."/>
            <person name="White J."/>
            <person name="Yandava C."/>
            <person name="Burger G."/>
            <person name="Gray M.W."/>
            <person name="Holland P.W.H."/>
            <person name="King N."/>
            <person name="Lang F.B.F."/>
            <person name="Roger A.J."/>
            <person name="Ruiz-Trillo I."/>
            <person name="Lander E."/>
            <person name="Nusbaum C."/>
        </authorList>
    </citation>
    <scope>NUCLEOTIDE SEQUENCE [LARGE SCALE GENOMIC DNA]</scope>
    <source>
        <strain evidence="3">ATCC 38327</strain>
    </source>
</reference>
<keyword evidence="3" id="KW-1185">Reference proteome</keyword>
<evidence type="ECO:0000256" key="1">
    <source>
        <dbReference type="SAM" id="MobiDB-lite"/>
    </source>
</evidence>
<feature type="region of interest" description="Disordered" evidence="1">
    <location>
        <begin position="42"/>
        <end position="78"/>
    </location>
</feature>
<gene>
    <name evidence="2" type="ORF">AMAG_02873</name>
</gene>
<feature type="compositionally biased region" description="Low complexity" evidence="1">
    <location>
        <begin position="42"/>
        <end position="52"/>
    </location>
</feature>
<proteinExistence type="predicted"/>
<reference evidence="2 3" key="1">
    <citation type="submission" date="2009-11" db="EMBL/GenBank/DDBJ databases">
        <title>Annotation of Allomyces macrogynus ATCC 38327.</title>
        <authorList>
            <consortium name="The Broad Institute Genome Sequencing Platform"/>
            <person name="Russ C."/>
            <person name="Cuomo C."/>
            <person name="Burger G."/>
            <person name="Gray M.W."/>
            <person name="Holland P.W.H."/>
            <person name="King N."/>
            <person name="Lang F.B.F."/>
            <person name="Roger A.J."/>
            <person name="Ruiz-Trillo I."/>
            <person name="Young S.K."/>
            <person name="Zeng Q."/>
            <person name="Gargeya S."/>
            <person name="Fitzgerald M."/>
            <person name="Haas B."/>
            <person name="Abouelleil A."/>
            <person name="Alvarado L."/>
            <person name="Arachchi H.M."/>
            <person name="Berlin A."/>
            <person name="Chapman S.B."/>
            <person name="Gearin G."/>
            <person name="Goldberg J."/>
            <person name="Griggs A."/>
            <person name="Gujja S."/>
            <person name="Hansen M."/>
            <person name="Heiman D."/>
            <person name="Howarth C."/>
            <person name="Larimer J."/>
            <person name="Lui A."/>
            <person name="MacDonald P.J.P."/>
            <person name="McCowen C."/>
            <person name="Montmayeur A."/>
            <person name="Murphy C."/>
            <person name="Neiman D."/>
            <person name="Pearson M."/>
            <person name="Priest M."/>
            <person name="Roberts A."/>
            <person name="Saif S."/>
            <person name="Shea T."/>
            <person name="Sisk P."/>
            <person name="Stolte C."/>
            <person name="Sykes S."/>
            <person name="Wortman J."/>
            <person name="Nusbaum C."/>
            <person name="Birren B."/>
        </authorList>
    </citation>
    <scope>NUCLEOTIDE SEQUENCE [LARGE SCALE GENOMIC DNA]</scope>
    <source>
        <strain evidence="2 3">ATCC 38327</strain>
    </source>
</reference>
<protein>
    <submittedName>
        <fullName evidence="2">Uncharacterized protein</fullName>
    </submittedName>
</protein>
<name>A0A0L0S3J1_ALLM3</name>
<evidence type="ECO:0000313" key="3">
    <source>
        <dbReference type="Proteomes" id="UP000054350"/>
    </source>
</evidence>
<feature type="region of interest" description="Disordered" evidence="1">
    <location>
        <begin position="1"/>
        <end position="23"/>
    </location>
</feature>
<dbReference type="Proteomes" id="UP000054350">
    <property type="component" value="Unassembled WGS sequence"/>
</dbReference>
<dbReference type="OrthoDB" id="5574922at2759"/>